<dbReference type="NCBIfam" id="TIGR01993">
    <property type="entry name" value="Pyr-5-nucltdase"/>
    <property type="match status" value="1"/>
</dbReference>
<accession>A0A6N2MN82</accession>
<dbReference type="NCBIfam" id="TIGR01509">
    <property type="entry name" value="HAD-SF-IA-v3"/>
    <property type="match status" value="1"/>
</dbReference>
<dbReference type="InterPro" id="IPR023214">
    <property type="entry name" value="HAD_sf"/>
</dbReference>
<reference evidence="1" key="1">
    <citation type="submission" date="2019-03" db="EMBL/GenBank/DDBJ databases">
        <authorList>
            <person name="Mank J."/>
            <person name="Almeida P."/>
        </authorList>
    </citation>
    <scope>NUCLEOTIDE SEQUENCE</scope>
    <source>
        <strain evidence="1">78183</strain>
    </source>
</reference>
<gene>
    <name evidence="1" type="ORF">SVIM_LOCUS374933</name>
</gene>
<dbReference type="Gene3D" id="3.40.50.1000">
    <property type="entry name" value="HAD superfamily/HAD-like"/>
    <property type="match status" value="1"/>
</dbReference>
<dbReference type="EMBL" id="CAADRP010001819">
    <property type="protein sequence ID" value="VFU53926.1"/>
    <property type="molecule type" value="Genomic_DNA"/>
</dbReference>
<proteinExistence type="predicted"/>
<dbReference type="AlphaFoldDB" id="A0A6N2MN82"/>
<dbReference type="SUPFAM" id="SSF56784">
    <property type="entry name" value="HAD-like"/>
    <property type="match status" value="1"/>
</dbReference>
<dbReference type="InterPro" id="IPR036412">
    <property type="entry name" value="HAD-like_sf"/>
</dbReference>
<evidence type="ECO:0000313" key="1">
    <source>
        <dbReference type="EMBL" id="VFU53926.1"/>
    </source>
</evidence>
<dbReference type="SFLD" id="SFLDS00003">
    <property type="entry name" value="Haloacid_Dehalogenase"/>
    <property type="match status" value="1"/>
</dbReference>
<sequence length="342" mass="39097">MYLFQYVKKIKKFTSNNNNNLKLKIKVTITDIFLPLSTVSLSFLRSDILLLLLVRTKMESYEDDQKQKALEHKYDCLVFDIDDTLYPSSSGLSVHVTQNIQEYMIKKLGIEESKVPDMCASLYKLLWTTMAGLRAIGYKFDYDDFHSFVHGRLPYQKLRPDPVLRNILLNVPVRKIVLTNADKAHASRVLSRLELEDCFESIICFETLNEVDKGNVPVDGDDTEVFDIDEYTACPDADLVLPRTPVVCKPFEEAFEQVFKIASISPQKTLFFDDSIRNLQNGKRLGLHTVWVGSSHRTEGVDCALESIHNIKEALPELWEDNDKSEGIKYSKKVAIETSVKA</sequence>
<dbReference type="SFLD" id="SFLDG01132">
    <property type="entry name" value="C1.5.3:_5'-Nucleotidase_Like"/>
    <property type="match status" value="1"/>
</dbReference>
<dbReference type="SFLD" id="SFLDG01129">
    <property type="entry name" value="C1.5:_HAD__Beta-PGM__Phosphata"/>
    <property type="match status" value="1"/>
</dbReference>
<dbReference type="PANTHER" id="PTHR12725:SF72">
    <property type="entry name" value="HALOACID DEHALOGENASE-LIKE HYDROLASE"/>
    <property type="match status" value="1"/>
</dbReference>
<dbReference type="InterPro" id="IPR010237">
    <property type="entry name" value="Pyr-5-nucltdase"/>
</dbReference>
<dbReference type="PANTHER" id="PTHR12725">
    <property type="entry name" value="HALOACID DEHALOGENASE-LIKE HYDROLASE"/>
    <property type="match status" value="1"/>
</dbReference>
<protein>
    <submittedName>
        <fullName evidence="1">Uncharacterized protein</fullName>
    </submittedName>
</protein>
<name>A0A6N2MN82_SALVM</name>
<organism evidence="1">
    <name type="scientific">Salix viminalis</name>
    <name type="common">Common osier</name>
    <name type="synonym">Basket willow</name>
    <dbReference type="NCBI Taxonomy" id="40686"/>
    <lineage>
        <taxon>Eukaryota</taxon>
        <taxon>Viridiplantae</taxon>
        <taxon>Streptophyta</taxon>
        <taxon>Embryophyta</taxon>
        <taxon>Tracheophyta</taxon>
        <taxon>Spermatophyta</taxon>
        <taxon>Magnoliopsida</taxon>
        <taxon>eudicotyledons</taxon>
        <taxon>Gunneridae</taxon>
        <taxon>Pentapetalae</taxon>
        <taxon>rosids</taxon>
        <taxon>fabids</taxon>
        <taxon>Malpighiales</taxon>
        <taxon>Salicaceae</taxon>
        <taxon>Saliceae</taxon>
        <taxon>Salix</taxon>
    </lineage>
</organism>
<dbReference type="InterPro" id="IPR006439">
    <property type="entry name" value="HAD-SF_hydro_IA"/>
</dbReference>